<dbReference type="InterPro" id="IPR017997">
    <property type="entry name" value="Vinculin"/>
</dbReference>
<evidence type="ECO:0000256" key="1">
    <source>
        <dbReference type="ARBA" id="ARBA00004496"/>
    </source>
</evidence>
<evidence type="ECO:0000256" key="3">
    <source>
        <dbReference type="ARBA" id="ARBA00014125"/>
    </source>
</evidence>
<comment type="subcellular location">
    <subcellularLocation>
        <location evidence="1">Cytoplasm</location>
    </subcellularLocation>
</comment>
<dbReference type="InterPro" id="IPR036723">
    <property type="entry name" value="Alpha-catenin/vinculin-like_sf"/>
</dbReference>
<evidence type="ECO:0000256" key="5">
    <source>
        <dbReference type="ARBA" id="ARBA00023203"/>
    </source>
</evidence>
<reference evidence="6 7" key="1">
    <citation type="submission" date="2018-11" db="EMBL/GenBank/DDBJ databases">
        <authorList>
            <consortium name="Pathogen Informatics"/>
        </authorList>
    </citation>
    <scope>NUCLEOTIDE SEQUENCE [LARGE SCALE GENOMIC DNA]</scope>
    <source>
        <strain evidence="6 7">Egypt</strain>
    </source>
</reference>
<organism evidence="6 7">
    <name type="scientific">Echinostoma caproni</name>
    <dbReference type="NCBI Taxonomy" id="27848"/>
    <lineage>
        <taxon>Eukaryota</taxon>
        <taxon>Metazoa</taxon>
        <taxon>Spiralia</taxon>
        <taxon>Lophotrochozoa</taxon>
        <taxon>Platyhelminthes</taxon>
        <taxon>Trematoda</taxon>
        <taxon>Digenea</taxon>
        <taxon>Plagiorchiida</taxon>
        <taxon>Echinostomata</taxon>
        <taxon>Echinostomatoidea</taxon>
        <taxon>Echinostomatidae</taxon>
        <taxon>Echinostoma</taxon>
    </lineage>
</organism>
<keyword evidence="4" id="KW-0963">Cytoplasm</keyword>
<dbReference type="InterPro" id="IPR006077">
    <property type="entry name" value="Vinculin/catenin"/>
</dbReference>
<proteinExistence type="inferred from homology"/>
<evidence type="ECO:0000313" key="7">
    <source>
        <dbReference type="Proteomes" id="UP000272942"/>
    </source>
</evidence>
<dbReference type="GO" id="GO:0005737">
    <property type="term" value="C:cytoplasm"/>
    <property type="evidence" value="ECO:0007669"/>
    <property type="project" value="UniProtKB-SubCell"/>
</dbReference>
<dbReference type="Proteomes" id="UP000272942">
    <property type="component" value="Unassembled WGS sequence"/>
</dbReference>
<keyword evidence="5" id="KW-0009">Actin-binding</keyword>
<dbReference type="Gene3D" id="1.20.120.230">
    <property type="entry name" value="Alpha-catenin/vinculin-like"/>
    <property type="match status" value="1"/>
</dbReference>
<dbReference type="GO" id="GO:0051015">
    <property type="term" value="F:actin filament binding"/>
    <property type="evidence" value="ECO:0007669"/>
    <property type="project" value="InterPro"/>
</dbReference>
<evidence type="ECO:0000256" key="2">
    <source>
        <dbReference type="ARBA" id="ARBA00008376"/>
    </source>
</evidence>
<dbReference type="Gene3D" id="1.20.120.810">
    <property type="entry name" value="Vinculin, Vh2 four-helix bundle"/>
    <property type="match status" value="1"/>
</dbReference>
<evidence type="ECO:0000313" key="6">
    <source>
        <dbReference type="EMBL" id="VDP89889.1"/>
    </source>
</evidence>
<evidence type="ECO:0000256" key="4">
    <source>
        <dbReference type="ARBA" id="ARBA00022490"/>
    </source>
</evidence>
<keyword evidence="7" id="KW-1185">Reference proteome</keyword>
<dbReference type="GO" id="GO:0007155">
    <property type="term" value="P:cell adhesion"/>
    <property type="evidence" value="ECO:0007669"/>
    <property type="project" value="InterPro"/>
</dbReference>
<accession>A0A3P8L501</accession>
<protein>
    <recommendedName>
        <fullName evidence="3">Vinculin</fullName>
    </recommendedName>
</protein>
<sequence>MISELFYTRSAKLRLRFLSCTLLYTDLPGAAECQANRDFLVSEMCDEIQEIIRGLQLTETDASELFDDDLAAIHVTKATLDSRLHFADEWLRNPNTAVDSAGEKALHQVISAAQRLASFSSSESERKAILDLCMELQSLGNSLNECRQRGEVSFYTTIACSNKVGTIRPVFMCTTAVLF</sequence>
<dbReference type="Pfam" id="PF01044">
    <property type="entry name" value="Vinculin"/>
    <property type="match status" value="1"/>
</dbReference>
<name>A0A3P8L501_9TREM</name>
<dbReference type="OrthoDB" id="29742at2759"/>
<dbReference type="PANTHER" id="PTHR46180">
    <property type="entry name" value="VINCULIN"/>
    <property type="match status" value="1"/>
</dbReference>
<comment type="similarity">
    <text evidence="2">Belongs to the vinculin/alpha-catenin family.</text>
</comment>
<dbReference type="EMBL" id="UZAN01053264">
    <property type="protein sequence ID" value="VDP89889.1"/>
    <property type="molecule type" value="Genomic_DNA"/>
</dbReference>
<dbReference type="AlphaFoldDB" id="A0A3P8L501"/>
<dbReference type="SUPFAM" id="SSF47220">
    <property type="entry name" value="alpha-catenin/vinculin-like"/>
    <property type="match status" value="1"/>
</dbReference>
<gene>
    <name evidence="6" type="ORF">ECPE_LOCUS12617</name>
</gene>